<keyword evidence="7" id="KW-1185">Reference proteome</keyword>
<dbReference type="InterPro" id="IPR006710">
    <property type="entry name" value="Glyco_hydro_43"/>
</dbReference>
<evidence type="ECO:0000256" key="5">
    <source>
        <dbReference type="SAM" id="SignalP"/>
    </source>
</evidence>
<dbReference type="SUPFAM" id="SSF49899">
    <property type="entry name" value="Concanavalin A-like lectins/glucanases"/>
    <property type="match status" value="1"/>
</dbReference>
<proteinExistence type="inferred from homology"/>
<dbReference type="InterPro" id="IPR050727">
    <property type="entry name" value="GH43_arabinanases"/>
</dbReference>
<dbReference type="Proteomes" id="UP000603200">
    <property type="component" value="Unassembled WGS sequence"/>
</dbReference>
<sequence length="704" mass="74463">MLRALLLMTSMLVNPVSHGFADTFADPTVIHGQDGYWYAYGTSDPLKSGEGTAHRIPIGRSSNLTDWTYVGDALTGTAAPYVAPGASYWAPDVRYLDGRYVMYYGVTDTTTSTDTNDFAIGVATSPTPAGPWTQQSEPVVAPRPGGSGGWLNTIDPAELTAADGSRYLYFGSYYGGISVVPLSADGLHPAGSATQVALDNKYEGAYVVRHDAYYYLFASSSNCCAGPATGYAVSVGRSASPLGPFTDANGMSMLASRTGGTPVLTQNGNKWVGTGHNGMVTDLSGQDYLVYHGIDRNNPYLDAAYGINRRPMLVDRLDWIGGWPTVRAGAGASDTPQAAPVTAGSQNFSTAPGWLPRGWKTVDGYATGSGTVRRQSGAGDVRVEADLRVPADSALGLTAGPATVTIDRRAGRLIATSGSRRAWAALPSGLDFGTWHNLAVSIRGNQLTAEVTEARQSGPIVAVSLKVMPGTTAGFTGRGDVDNFSVQRLYRPVTGAVAAPRLGRVTWSDDFSGPALKAGWTWVRQDDAVTIAGGTLNWPVEAGDLSGTANTAGVLTRTAPRGDYTVETKVTLDVGVDDVRNYQQAGLVAYAGDDDFARLDTVAIWNTRQIEFGREFPYAGQLAYGGVTVGTPAVTTWLRLVHTLDPRTGEHHFRSESSTDGRTWTLGGTWTFPAGTTPKIGLDAHGGATPAVTARFDYVRIHQP</sequence>
<dbReference type="RefSeq" id="WP_203840132.1">
    <property type="nucleotide sequence ID" value="NZ_BAAATV010000014.1"/>
</dbReference>
<dbReference type="Gene3D" id="2.60.120.200">
    <property type="match status" value="1"/>
</dbReference>
<organism evidence="6 7">
    <name type="scientific">Winogradskya humida</name>
    <dbReference type="NCBI Taxonomy" id="113566"/>
    <lineage>
        <taxon>Bacteria</taxon>
        <taxon>Bacillati</taxon>
        <taxon>Actinomycetota</taxon>
        <taxon>Actinomycetes</taxon>
        <taxon>Micromonosporales</taxon>
        <taxon>Micromonosporaceae</taxon>
        <taxon>Winogradskya</taxon>
    </lineage>
</organism>
<dbReference type="PANTHER" id="PTHR43301">
    <property type="entry name" value="ARABINAN ENDO-1,5-ALPHA-L-ARABINOSIDASE"/>
    <property type="match status" value="1"/>
</dbReference>
<evidence type="ECO:0000256" key="1">
    <source>
        <dbReference type="ARBA" id="ARBA00004834"/>
    </source>
</evidence>
<keyword evidence="3" id="KW-0378">Hydrolase</keyword>
<name>A0ABQ3ZWW2_9ACTN</name>
<dbReference type="SUPFAM" id="SSF75005">
    <property type="entry name" value="Arabinanase/levansucrase/invertase"/>
    <property type="match status" value="1"/>
</dbReference>
<evidence type="ECO:0008006" key="8">
    <source>
        <dbReference type="Google" id="ProtNLM"/>
    </source>
</evidence>
<comment type="pathway">
    <text evidence="1">Glycan metabolism; L-arabinan degradation.</text>
</comment>
<dbReference type="InterPro" id="IPR023296">
    <property type="entry name" value="Glyco_hydro_beta-prop_sf"/>
</dbReference>
<gene>
    <name evidence="6" type="ORF">Ahu01nite_061780</name>
</gene>
<evidence type="ECO:0000256" key="3">
    <source>
        <dbReference type="ARBA" id="ARBA00022801"/>
    </source>
</evidence>
<feature type="chain" id="PRO_5045905046" description="Glycosyl hydrolase family 43" evidence="5">
    <location>
        <begin position="20"/>
        <end position="704"/>
    </location>
</feature>
<comment type="caution">
    <text evidence="6">The sequence shown here is derived from an EMBL/GenBank/DDBJ whole genome shotgun (WGS) entry which is preliminary data.</text>
</comment>
<feature type="signal peptide" evidence="5">
    <location>
        <begin position="1"/>
        <end position="19"/>
    </location>
</feature>
<comment type="similarity">
    <text evidence="2">Belongs to the glycosyl hydrolase 43 family.</text>
</comment>
<dbReference type="Gene3D" id="2.115.10.20">
    <property type="entry name" value="Glycosyl hydrolase domain, family 43"/>
    <property type="match status" value="1"/>
</dbReference>
<keyword evidence="4" id="KW-0326">Glycosidase</keyword>
<reference evidence="6 7" key="1">
    <citation type="submission" date="2021-01" db="EMBL/GenBank/DDBJ databases">
        <title>Whole genome shotgun sequence of Actinoplanes humidus NBRC 14915.</title>
        <authorList>
            <person name="Komaki H."/>
            <person name="Tamura T."/>
        </authorList>
    </citation>
    <scope>NUCLEOTIDE SEQUENCE [LARGE SCALE GENOMIC DNA]</scope>
    <source>
        <strain evidence="6 7">NBRC 14915</strain>
    </source>
</reference>
<dbReference type="CDD" id="cd18616">
    <property type="entry name" value="GH43_ABN-like"/>
    <property type="match status" value="1"/>
</dbReference>
<dbReference type="EMBL" id="BOMN01000087">
    <property type="protein sequence ID" value="GIE23076.1"/>
    <property type="molecule type" value="Genomic_DNA"/>
</dbReference>
<evidence type="ECO:0000313" key="6">
    <source>
        <dbReference type="EMBL" id="GIE23076.1"/>
    </source>
</evidence>
<evidence type="ECO:0000256" key="2">
    <source>
        <dbReference type="ARBA" id="ARBA00009865"/>
    </source>
</evidence>
<dbReference type="PANTHER" id="PTHR43301:SF3">
    <property type="entry name" value="ARABINAN ENDO-1,5-ALPHA-L-ARABINOSIDASE A-RELATED"/>
    <property type="match status" value="1"/>
</dbReference>
<dbReference type="InterPro" id="IPR013320">
    <property type="entry name" value="ConA-like_dom_sf"/>
</dbReference>
<accession>A0ABQ3ZWW2</accession>
<evidence type="ECO:0000313" key="7">
    <source>
        <dbReference type="Proteomes" id="UP000603200"/>
    </source>
</evidence>
<evidence type="ECO:0000256" key="4">
    <source>
        <dbReference type="ARBA" id="ARBA00023295"/>
    </source>
</evidence>
<dbReference type="Pfam" id="PF04616">
    <property type="entry name" value="Glyco_hydro_43"/>
    <property type="match status" value="1"/>
</dbReference>
<keyword evidence="5" id="KW-0732">Signal</keyword>
<protein>
    <recommendedName>
        <fullName evidence="8">Glycosyl hydrolase family 43</fullName>
    </recommendedName>
</protein>